<dbReference type="Proteomes" id="UP000006798">
    <property type="component" value="Plasmid pBB2"/>
</dbReference>
<reference evidence="2 3" key="1">
    <citation type="journal article" date="2011" name="J. Bacteriol.">
        <title>Complete genome sequence of the type strain Cupriavidus necator N-1.</title>
        <authorList>
            <person name="Poehlein A."/>
            <person name="Kusian B."/>
            <person name="Friedrich B."/>
            <person name="Daniel R."/>
            <person name="Bowien B."/>
        </authorList>
    </citation>
    <scope>NUCLEOTIDE SEQUENCE [LARGE SCALE GENOMIC DNA]</scope>
    <source>
        <strain evidence="3">ATCC 43291 / DSM 13513 / CCUG 52238 / LMG 8453 / N-1</strain>
        <plasmid evidence="2 3">pBB2</plasmid>
    </source>
</reference>
<dbReference type="CDD" id="cd16329">
    <property type="entry name" value="LolA_like"/>
    <property type="match status" value="1"/>
</dbReference>
<dbReference type="AlphaFoldDB" id="F8GYH0"/>
<feature type="chain" id="PRO_5003372086" description="DUF1329 domain-containing protein" evidence="1">
    <location>
        <begin position="27"/>
        <end position="460"/>
    </location>
</feature>
<protein>
    <recommendedName>
        <fullName evidence="4">DUF1329 domain-containing protein</fullName>
    </recommendedName>
</protein>
<sequence length="460" mass="51484">MKPFSIVTIVTPWLAAAMLAAQPAQAMVSAQEAAALKSTLTPFGAERAGNKDGSIPAWTGGHTQMPPNYKSGDPPPDLFAADKPLLKIDAKNAAQYADKLSEGVKGLLKKYPDTFRLDVYPTRRTAAAPQWVYDNTFQNATRARTTDNGLWVEGAYGGIPFPIPKNGNEAMWNHKLQWTGETVSSYFVNYVGTPDGKLIMATKGYNKSQYPYYEKGGAMDKFTGESQQLRIFTTEPPLKAGSQFLLVDAVNRPRQAWEYLTGQRRVRKAPTLGYDTPDDINSGQSYFDEAFVFLGELDRYNWKLVGKKEIYIPYNNNKVYQKGLSLEQLLLPHHANPDSMRWELHRVWVVEAELAPGKRHVVPKRRLYLDEDTWAAVLGEGWDAQGQLWRVQVAMPYVVPEGPFVNATSSWCIYNLLSGAYLAAAFPDYGSPGFRYHYKLLDRIPSSYFSPEALAGEGVR</sequence>
<evidence type="ECO:0000256" key="1">
    <source>
        <dbReference type="SAM" id="SignalP"/>
    </source>
</evidence>
<gene>
    <name evidence="2" type="ordered locus">CNE_BB2p00970</name>
</gene>
<geneLocation type="plasmid" evidence="2 3">
    <name>pBB2</name>
</geneLocation>
<dbReference type="RefSeq" id="WP_013954194.1">
    <property type="nucleotide sequence ID" value="NC_015724.1"/>
</dbReference>
<keyword evidence="2" id="KW-0614">Plasmid</keyword>
<feature type="signal peptide" evidence="1">
    <location>
        <begin position="1"/>
        <end position="26"/>
    </location>
</feature>
<organism evidence="2 3">
    <name type="scientific">Cupriavidus necator (strain ATCC 43291 / DSM 13513 / CCUG 52238 / LMG 8453 / N-1)</name>
    <name type="common">Ralstonia eutropha</name>
    <dbReference type="NCBI Taxonomy" id="1042878"/>
    <lineage>
        <taxon>Bacteria</taxon>
        <taxon>Pseudomonadati</taxon>
        <taxon>Pseudomonadota</taxon>
        <taxon>Betaproteobacteria</taxon>
        <taxon>Burkholderiales</taxon>
        <taxon>Burkholderiaceae</taxon>
        <taxon>Cupriavidus</taxon>
    </lineage>
</organism>
<dbReference type="EMBL" id="CP002880">
    <property type="protein sequence ID" value="AEI82911.1"/>
    <property type="molecule type" value="Genomic_DNA"/>
</dbReference>
<evidence type="ECO:0000313" key="3">
    <source>
        <dbReference type="Proteomes" id="UP000006798"/>
    </source>
</evidence>
<dbReference type="GeneID" id="34307757"/>
<proteinExistence type="predicted"/>
<evidence type="ECO:0008006" key="4">
    <source>
        <dbReference type="Google" id="ProtNLM"/>
    </source>
</evidence>
<dbReference type="InterPro" id="IPR010752">
    <property type="entry name" value="DUF1329"/>
</dbReference>
<accession>F8GYH0</accession>
<dbReference type="Pfam" id="PF07044">
    <property type="entry name" value="DUF1329"/>
    <property type="match status" value="1"/>
</dbReference>
<keyword evidence="1" id="KW-0732">Signal</keyword>
<evidence type="ECO:0000313" key="2">
    <source>
        <dbReference type="EMBL" id="AEI82911.1"/>
    </source>
</evidence>
<dbReference type="Gene3D" id="2.50.20.10">
    <property type="entry name" value="Lipoprotein localisation LolA/LolB/LppX"/>
    <property type="match status" value="1"/>
</dbReference>
<dbReference type="HOGENOM" id="CLU_048734_0_0_4"/>
<dbReference type="KEGG" id="cnc:CNE_BB2p00970"/>
<name>F8GYH0_CUPNN</name>